<reference evidence="1" key="3">
    <citation type="submission" date="2020-12" db="UniProtKB">
        <authorList>
            <consortium name="EnsemblPlants"/>
        </authorList>
    </citation>
    <scope>IDENTIFICATION</scope>
</reference>
<evidence type="ECO:0000313" key="2">
    <source>
        <dbReference type="Proteomes" id="UP000006727"/>
    </source>
</evidence>
<dbReference type="Gramene" id="Pp3c26_14750V3.1">
    <property type="protein sequence ID" value="Pp3c26_14750V3.1"/>
    <property type="gene ID" value="Pp3c26_14750"/>
</dbReference>
<organism evidence="1 2">
    <name type="scientific">Physcomitrium patens</name>
    <name type="common">Spreading-leaved earth moss</name>
    <name type="synonym">Physcomitrella patens</name>
    <dbReference type="NCBI Taxonomy" id="3218"/>
    <lineage>
        <taxon>Eukaryota</taxon>
        <taxon>Viridiplantae</taxon>
        <taxon>Streptophyta</taxon>
        <taxon>Embryophyta</taxon>
        <taxon>Bryophyta</taxon>
        <taxon>Bryophytina</taxon>
        <taxon>Bryopsida</taxon>
        <taxon>Funariidae</taxon>
        <taxon>Funariales</taxon>
        <taxon>Funariaceae</taxon>
        <taxon>Physcomitrium</taxon>
    </lineage>
</organism>
<accession>A0A7I4CSZ7</accession>
<dbReference type="Gramene" id="Pp3c26_14750V3.2">
    <property type="protein sequence ID" value="Pp3c26_14750V3.2"/>
    <property type="gene ID" value="Pp3c26_14750"/>
</dbReference>
<dbReference type="AlphaFoldDB" id="A0A7I4CSZ7"/>
<dbReference type="EMBL" id="ABEU02000026">
    <property type="status" value="NOT_ANNOTATED_CDS"/>
    <property type="molecule type" value="Genomic_DNA"/>
</dbReference>
<sequence>MHHPPWILLLRRTLPAPLLPFSSFPLSHCVLQGHLSIPVSVQCIAVDQNPSLISSSNVGSECCGEGNLSIVEIIAPRRVLRFDESASSRCEARSGSWTSLGDQLEDKSALIF</sequence>
<dbReference type="Proteomes" id="UP000006727">
    <property type="component" value="Chromosome 26"/>
</dbReference>
<protein>
    <submittedName>
        <fullName evidence="1">Uncharacterized protein</fullName>
    </submittedName>
</protein>
<reference evidence="1 2" key="2">
    <citation type="journal article" date="2018" name="Plant J.">
        <title>The Physcomitrella patens chromosome-scale assembly reveals moss genome structure and evolution.</title>
        <authorList>
            <person name="Lang D."/>
            <person name="Ullrich K.K."/>
            <person name="Murat F."/>
            <person name="Fuchs J."/>
            <person name="Jenkins J."/>
            <person name="Haas F.B."/>
            <person name="Piednoel M."/>
            <person name="Gundlach H."/>
            <person name="Van Bel M."/>
            <person name="Meyberg R."/>
            <person name="Vives C."/>
            <person name="Morata J."/>
            <person name="Symeonidi A."/>
            <person name="Hiss M."/>
            <person name="Muchero W."/>
            <person name="Kamisugi Y."/>
            <person name="Saleh O."/>
            <person name="Blanc G."/>
            <person name="Decker E.L."/>
            <person name="van Gessel N."/>
            <person name="Grimwood J."/>
            <person name="Hayes R.D."/>
            <person name="Graham S.W."/>
            <person name="Gunter L.E."/>
            <person name="McDaniel S.F."/>
            <person name="Hoernstein S.N.W."/>
            <person name="Larsson A."/>
            <person name="Li F.W."/>
            <person name="Perroud P.F."/>
            <person name="Phillips J."/>
            <person name="Ranjan P."/>
            <person name="Rokshar D.S."/>
            <person name="Rothfels C.J."/>
            <person name="Schneider L."/>
            <person name="Shu S."/>
            <person name="Stevenson D.W."/>
            <person name="Thummler F."/>
            <person name="Tillich M."/>
            <person name="Villarreal Aguilar J.C."/>
            <person name="Widiez T."/>
            <person name="Wong G.K."/>
            <person name="Wymore A."/>
            <person name="Zhang Y."/>
            <person name="Zimmer A.D."/>
            <person name="Quatrano R.S."/>
            <person name="Mayer K.F.X."/>
            <person name="Goodstein D."/>
            <person name="Casacuberta J.M."/>
            <person name="Vandepoele K."/>
            <person name="Reski R."/>
            <person name="Cuming A.C."/>
            <person name="Tuskan G.A."/>
            <person name="Maumus F."/>
            <person name="Salse J."/>
            <person name="Schmutz J."/>
            <person name="Rensing S.A."/>
        </authorList>
    </citation>
    <scope>NUCLEOTIDE SEQUENCE [LARGE SCALE GENOMIC DNA]</scope>
    <source>
        <strain evidence="1 2">cv. Gransden 2004</strain>
    </source>
</reference>
<dbReference type="EnsemblPlants" id="Pp3c26_14750V3.1">
    <property type="protein sequence ID" value="Pp3c26_14750V3.1"/>
    <property type="gene ID" value="Pp3c26_14750"/>
</dbReference>
<evidence type="ECO:0000313" key="1">
    <source>
        <dbReference type="EnsemblPlants" id="Pp3c26_14750V3.1"/>
    </source>
</evidence>
<proteinExistence type="predicted"/>
<dbReference type="EnsemblPlants" id="Pp3c26_14750V3.2">
    <property type="protein sequence ID" value="Pp3c26_14750V3.2"/>
    <property type="gene ID" value="Pp3c26_14750"/>
</dbReference>
<keyword evidence="2" id="KW-1185">Reference proteome</keyword>
<dbReference type="InParanoid" id="A0A7I4CSZ7"/>
<reference evidence="1 2" key="1">
    <citation type="journal article" date="2008" name="Science">
        <title>The Physcomitrella genome reveals evolutionary insights into the conquest of land by plants.</title>
        <authorList>
            <person name="Rensing S."/>
            <person name="Lang D."/>
            <person name="Zimmer A."/>
            <person name="Terry A."/>
            <person name="Salamov A."/>
            <person name="Shapiro H."/>
            <person name="Nishiyama T."/>
            <person name="Perroud P.-F."/>
            <person name="Lindquist E."/>
            <person name="Kamisugi Y."/>
            <person name="Tanahashi T."/>
            <person name="Sakakibara K."/>
            <person name="Fujita T."/>
            <person name="Oishi K."/>
            <person name="Shin-I T."/>
            <person name="Kuroki Y."/>
            <person name="Toyoda A."/>
            <person name="Suzuki Y."/>
            <person name="Hashimoto A."/>
            <person name="Yamaguchi K."/>
            <person name="Sugano A."/>
            <person name="Kohara Y."/>
            <person name="Fujiyama A."/>
            <person name="Anterola A."/>
            <person name="Aoki S."/>
            <person name="Ashton N."/>
            <person name="Barbazuk W.B."/>
            <person name="Barker E."/>
            <person name="Bennetzen J."/>
            <person name="Bezanilla M."/>
            <person name="Blankenship R."/>
            <person name="Cho S.H."/>
            <person name="Dutcher S."/>
            <person name="Estelle M."/>
            <person name="Fawcett J.A."/>
            <person name="Gundlach H."/>
            <person name="Hanada K."/>
            <person name="Heyl A."/>
            <person name="Hicks K.A."/>
            <person name="Hugh J."/>
            <person name="Lohr M."/>
            <person name="Mayer K."/>
            <person name="Melkozernov A."/>
            <person name="Murata T."/>
            <person name="Nelson D."/>
            <person name="Pils B."/>
            <person name="Prigge M."/>
            <person name="Reiss B."/>
            <person name="Renner T."/>
            <person name="Rombauts S."/>
            <person name="Rushton P."/>
            <person name="Sanderfoot A."/>
            <person name="Schween G."/>
            <person name="Shiu S.-H."/>
            <person name="Stueber K."/>
            <person name="Theodoulou F.L."/>
            <person name="Tu H."/>
            <person name="Van de Peer Y."/>
            <person name="Verrier P.J."/>
            <person name="Waters E."/>
            <person name="Wood A."/>
            <person name="Yang L."/>
            <person name="Cove D."/>
            <person name="Cuming A."/>
            <person name="Hasebe M."/>
            <person name="Lucas S."/>
            <person name="Mishler D.B."/>
            <person name="Reski R."/>
            <person name="Grigoriev I."/>
            <person name="Quatrano R.S."/>
            <person name="Boore J.L."/>
        </authorList>
    </citation>
    <scope>NUCLEOTIDE SEQUENCE [LARGE SCALE GENOMIC DNA]</scope>
    <source>
        <strain evidence="1 2">cv. Gransden 2004</strain>
    </source>
</reference>
<name>A0A7I4CSZ7_PHYPA</name>